<evidence type="ECO:0000256" key="3">
    <source>
        <dbReference type="ARBA" id="ARBA00022553"/>
    </source>
</evidence>
<keyword evidence="7" id="KW-0436">Ligase</keyword>
<evidence type="ECO:0000256" key="5">
    <source>
        <dbReference type="HAMAP-Rule" id="MF_00565"/>
    </source>
</evidence>
<dbReference type="HAMAP" id="MF_00565">
    <property type="entry name" value="DltC"/>
    <property type="match status" value="1"/>
</dbReference>
<reference evidence="7 8" key="1">
    <citation type="submission" date="2016-10" db="EMBL/GenBank/DDBJ databases">
        <authorList>
            <person name="de Groot N.N."/>
        </authorList>
    </citation>
    <scope>NUCLEOTIDE SEQUENCE [LARGE SCALE GENOMIC DNA]</scope>
    <source>
        <strain evidence="7 8">DSM 14045</strain>
    </source>
</reference>
<evidence type="ECO:0000259" key="6">
    <source>
        <dbReference type="PROSITE" id="PS50075"/>
    </source>
</evidence>
<dbReference type="Gene3D" id="1.10.1200.10">
    <property type="entry name" value="ACP-like"/>
    <property type="match status" value="1"/>
</dbReference>
<dbReference type="GO" id="GO:0016874">
    <property type="term" value="F:ligase activity"/>
    <property type="evidence" value="ECO:0007669"/>
    <property type="project" value="UniProtKB-KW"/>
</dbReference>
<dbReference type="GO" id="GO:0036370">
    <property type="term" value="F:D-alanyl carrier activity"/>
    <property type="evidence" value="ECO:0007669"/>
    <property type="project" value="UniProtKB-UniRule"/>
</dbReference>
<sequence length="77" mass="8818">MEEKILSILEELCGDEVVREDLDIDLLEEGLLDSLDYSELLVDIKSELDVVISPSEVTREEMNTPRKIIDKVKSKLQ</sequence>
<comment type="function">
    <text evidence="5">Carrier protein involved in the D-alanylation of lipoteichoic acid (LTA). The loading of thioester-linked D-alanine onto DltC is catalyzed by D-alanine--D-alanyl carrier protein ligase DltA. The DltC-carried D-alanyl group is further transferred to cell membrane phosphatidylglycerol (PG) by forming an ester bond, probably catalyzed by DltD. D-alanylation of LTA plays an important role in modulating the properties of the cell wall in Gram-positive bacteria, influencing the net charge of the cell wall.</text>
</comment>
<keyword evidence="4 5" id="KW-0961">Cell wall biogenesis/degradation</keyword>
<dbReference type="NCBIfam" id="NF003464">
    <property type="entry name" value="PRK05087.1"/>
    <property type="match status" value="1"/>
</dbReference>
<dbReference type="eggNOG" id="COG0236">
    <property type="taxonomic scope" value="Bacteria"/>
</dbReference>
<dbReference type="GO" id="GO:0071555">
    <property type="term" value="P:cell wall organization"/>
    <property type="evidence" value="ECO:0007669"/>
    <property type="project" value="UniProtKB-KW"/>
</dbReference>
<dbReference type="Proteomes" id="UP000183918">
    <property type="component" value="Unassembled WGS sequence"/>
</dbReference>
<name>A0A1H3GX05_9FIRM</name>
<dbReference type="PROSITE" id="PS50075">
    <property type="entry name" value="CARRIER"/>
    <property type="match status" value="1"/>
</dbReference>
<dbReference type="STRING" id="1122142.SAMN02910414_00698"/>
<evidence type="ECO:0000313" key="8">
    <source>
        <dbReference type="Proteomes" id="UP000183918"/>
    </source>
</evidence>
<proteinExistence type="inferred from homology"/>
<dbReference type="NCBIfam" id="TIGR01688">
    <property type="entry name" value="dltC"/>
    <property type="match status" value="1"/>
</dbReference>
<keyword evidence="3 5" id="KW-0597">Phosphoprotein</keyword>
<protein>
    <recommendedName>
        <fullName evidence="5">D-alanyl carrier protein</fullName>
        <shortName evidence="5">DCP</shortName>
    </recommendedName>
    <alternativeName>
        <fullName evidence="5">D-alanine--poly(phosphoribitol) ligase subunit 2</fullName>
    </alternativeName>
</protein>
<dbReference type="EMBL" id="FNPG01000007">
    <property type="protein sequence ID" value="SDY07822.1"/>
    <property type="molecule type" value="Genomic_DNA"/>
</dbReference>
<dbReference type="RefSeq" id="WP_074716198.1">
    <property type="nucleotide sequence ID" value="NZ_FNPG01000007.1"/>
</dbReference>
<comment type="similarity">
    <text evidence="5">Belongs to the DltC family.</text>
</comment>
<evidence type="ECO:0000256" key="4">
    <source>
        <dbReference type="ARBA" id="ARBA00023316"/>
    </source>
</evidence>
<dbReference type="GO" id="GO:0070395">
    <property type="term" value="P:lipoteichoic acid biosynthetic process"/>
    <property type="evidence" value="ECO:0007669"/>
    <property type="project" value="UniProtKB-UniRule"/>
</dbReference>
<comment type="PTM">
    <text evidence="5">4'-phosphopantetheine is transferred from CoA to a specific serine of apo-DCP.</text>
</comment>
<dbReference type="InterPro" id="IPR003230">
    <property type="entry name" value="DltC"/>
</dbReference>
<feature type="domain" description="Carrier" evidence="6">
    <location>
        <begin position="1"/>
        <end position="76"/>
    </location>
</feature>
<dbReference type="AlphaFoldDB" id="A0A1H3GX05"/>
<comment type="subcellular location">
    <subcellularLocation>
        <location evidence="5">Cytoplasm</location>
    </subcellularLocation>
</comment>
<dbReference type="UniPathway" id="UPA00556"/>
<evidence type="ECO:0000256" key="1">
    <source>
        <dbReference type="ARBA" id="ARBA00022450"/>
    </source>
</evidence>
<gene>
    <name evidence="5" type="primary">dltC</name>
    <name evidence="7" type="ORF">SAMN02910414_00698</name>
</gene>
<organism evidence="7 8">
    <name type="scientific">Lachnobacterium bovis DSM 14045</name>
    <dbReference type="NCBI Taxonomy" id="1122142"/>
    <lineage>
        <taxon>Bacteria</taxon>
        <taxon>Bacillati</taxon>
        <taxon>Bacillota</taxon>
        <taxon>Clostridia</taxon>
        <taxon>Lachnospirales</taxon>
        <taxon>Lachnospiraceae</taxon>
        <taxon>Lachnobacterium</taxon>
    </lineage>
</organism>
<dbReference type="SUPFAM" id="SSF47336">
    <property type="entry name" value="ACP-like"/>
    <property type="match status" value="1"/>
</dbReference>
<feature type="modified residue" description="O-(pantetheine 4'-phosphoryl)serine" evidence="5">
    <location>
        <position position="34"/>
    </location>
</feature>
<evidence type="ECO:0000256" key="2">
    <source>
        <dbReference type="ARBA" id="ARBA00022490"/>
    </source>
</evidence>
<dbReference type="GO" id="GO:0005737">
    <property type="term" value="C:cytoplasm"/>
    <property type="evidence" value="ECO:0007669"/>
    <property type="project" value="UniProtKB-SubCell"/>
</dbReference>
<dbReference type="OrthoDB" id="6462171at2"/>
<keyword evidence="2 5" id="KW-0963">Cytoplasm</keyword>
<comment type="pathway">
    <text evidence="5">Cell wall biogenesis; lipoteichoic acid biosynthesis.</text>
</comment>
<keyword evidence="8" id="KW-1185">Reference proteome</keyword>
<keyword evidence="1 5" id="KW-0596">Phosphopantetheine</keyword>
<dbReference type="InterPro" id="IPR009081">
    <property type="entry name" value="PP-bd_ACP"/>
</dbReference>
<dbReference type="Pfam" id="PF00550">
    <property type="entry name" value="PP-binding"/>
    <property type="match status" value="1"/>
</dbReference>
<accession>A0A1H3GX05</accession>
<dbReference type="InterPro" id="IPR036736">
    <property type="entry name" value="ACP-like_sf"/>
</dbReference>
<evidence type="ECO:0000313" key="7">
    <source>
        <dbReference type="EMBL" id="SDY07822.1"/>
    </source>
</evidence>